<dbReference type="InterPro" id="IPR036097">
    <property type="entry name" value="HisK_dim/P_sf"/>
</dbReference>
<dbReference type="SUPFAM" id="SSF55874">
    <property type="entry name" value="ATPase domain of HSP90 chaperone/DNA topoisomerase II/histidine kinase"/>
    <property type="match status" value="1"/>
</dbReference>
<dbReference type="InterPro" id="IPR003594">
    <property type="entry name" value="HATPase_dom"/>
</dbReference>
<keyword evidence="4" id="KW-0808">Transferase</keyword>
<dbReference type="InterPro" id="IPR003661">
    <property type="entry name" value="HisK_dim/P_dom"/>
</dbReference>
<evidence type="ECO:0000313" key="8">
    <source>
        <dbReference type="EMBL" id="ACB74562.1"/>
    </source>
</evidence>
<dbReference type="Pfam" id="PF02518">
    <property type="entry name" value="HATPase_c"/>
    <property type="match status" value="1"/>
</dbReference>
<dbReference type="KEGG" id="ote:Oter_1277"/>
<dbReference type="SUPFAM" id="SSF47384">
    <property type="entry name" value="Homodimeric domain of signal transducing histidine kinase"/>
    <property type="match status" value="1"/>
</dbReference>
<dbReference type="STRING" id="452637.Oter_1277"/>
<name>B1ZR72_OPITP</name>
<dbReference type="OrthoDB" id="174740at2"/>
<dbReference type="RefSeq" id="WP_012374100.1">
    <property type="nucleotide sequence ID" value="NC_010571.1"/>
</dbReference>
<dbReference type="CDD" id="cd00082">
    <property type="entry name" value="HisKA"/>
    <property type="match status" value="1"/>
</dbReference>
<dbReference type="PANTHER" id="PTHR43711:SF1">
    <property type="entry name" value="HISTIDINE KINASE 1"/>
    <property type="match status" value="1"/>
</dbReference>
<keyword evidence="5 8" id="KW-0418">Kinase</keyword>
<keyword evidence="3" id="KW-0597">Phosphoprotein</keyword>
<evidence type="ECO:0000259" key="7">
    <source>
        <dbReference type="PROSITE" id="PS50109"/>
    </source>
</evidence>
<gene>
    <name evidence="8" type="ordered locus">Oter_1277</name>
</gene>
<dbReference type="InterPro" id="IPR005467">
    <property type="entry name" value="His_kinase_dom"/>
</dbReference>
<evidence type="ECO:0000256" key="1">
    <source>
        <dbReference type="ARBA" id="ARBA00000085"/>
    </source>
</evidence>
<organism evidence="8 9">
    <name type="scientific">Opitutus terrae (strain DSM 11246 / JCM 15787 / PB90-1)</name>
    <dbReference type="NCBI Taxonomy" id="452637"/>
    <lineage>
        <taxon>Bacteria</taxon>
        <taxon>Pseudomonadati</taxon>
        <taxon>Verrucomicrobiota</taxon>
        <taxon>Opitutia</taxon>
        <taxon>Opitutales</taxon>
        <taxon>Opitutaceae</taxon>
        <taxon>Opitutus</taxon>
    </lineage>
</organism>
<accession>B1ZR72</accession>
<keyword evidence="6" id="KW-0902">Two-component regulatory system</keyword>
<dbReference type="AlphaFoldDB" id="B1ZR72"/>
<protein>
    <recommendedName>
        <fullName evidence="2">histidine kinase</fullName>
        <ecNumber evidence="2">2.7.13.3</ecNumber>
    </recommendedName>
</protein>
<dbReference type="HOGENOM" id="CLU_000445_89_1_0"/>
<reference evidence="8 9" key="1">
    <citation type="journal article" date="2011" name="J. Bacteriol.">
        <title>Genome sequence of the verrucomicrobium Opitutus terrae PB90-1, an abundant inhabitant of rice paddy soil ecosystems.</title>
        <authorList>
            <person name="van Passel M.W."/>
            <person name="Kant R."/>
            <person name="Palva A."/>
            <person name="Copeland A."/>
            <person name="Lucas S."/>
            <person name="Lapidus A."/>
            <person name="Glavina del Rio T."/>
            <person name="Pitluck S."/>
            <person name="Goltsman E."/>
            <person name="Clum A."/>
            <person name="Sun H."/>
            <person name="Schmutz J."/>
            <person name="Larimer F.W."/>
            <person name="Land M.L."/>
            <person name="Hauser L."/>
            <person name="Kyrpides N."/>
            <person name="Mikhailova N."/>
            <person name="Richardson P.P."/>
            <person name="Janssen P.H."/>
            <person name="de Vos W.M."/>
            <person name="Smidt H."/>
        </authorList>
    </citation>
    <scope>NUCLEOTIDE SEQUENCE [LARGE SCALE GENOMIC DNA]</scope>
    <source>
        <strain evidence="9">DSM 11246 / JCM 15787 / PB90-1</strain>
    </source>
</reference>
<comment type="catalytic activity">
    <reaction evidence="1">
        <text>ATP + protein L-histidine = ADP + protein N-phospho-L-histidine.</text>
        <dbReference type="EC" id="2.7.13.3"/>
    </reaction>
</comment>
<dbReference type="InterPro" id="IPR050736">
    <property type="entry name" value="Sensor_HK_Regulatory"/>
</dbReference>
<sequence>MDDLLARALGGDTSQLVAEQRQALLSRLLSRLAHEVRNPLSSLDVHVQLLEEDLHQLPGGTLPKAAERLEIIRTELKRLDNIVLQFLSLAGPTTVNRQPVQIGEVIDYVCRLFAPEAATRDIELSAHVDAGLPPLEADRAQLTQALVNLVINALQAVERRGRVEVLARRNETPAALVVEVRDSGAGIDPQHAVAMFEPFYTTRDQGTGLGLWIVHQIVSAHGGRVQATNAPAGGAVFTLQLPVPATTL</sequence>
<evidence type="ECO:0000313" key="9">
    <source>
        <dbReference type="Proteomes" id="UP000007013"/>
    </source>
</evidence>
<dbReference type="PROSITE" id="PS50109">
    <property type="entry name" value="HIS_KIN"/>
    <property type="match status" value="1"/>
</dbReference>
<dbReference type="SMART" id="SM00388">
    <property type="entry name" value="HisKA"/>
    <property type="match status" value="1"/>
</dbReference>
<evidence type="ECO:0000256" key="2">
    <source>
        <dbReference type="ARBA" id="ARBA00012438"/>
    </source>
</evidence>
<dbReference type="GO" id="GO:0000155">
    <property type="term" value="F:phosphorelay sensor kinase activity"/>
    <property type="evidence" value="ECO:0007669"/>
    <property type="project" value="InterPro"/>
</dbReference>
<evidence type="ECO:0000256" key="4">
    <source>
        <dbReference type="ARBA" id="ARBA00022679"/>
    </source>
</evidence>
<dbReference type="EMBL" id="CP001032">
    <property type="protein sequence ID" value="ACB74562.1"/>
    <property type="molecule type" value="Genomic_DNA"/>
</dbReference>
<dbReference type="Pfam" id="PF00512">
    <property type="entry name" value="HisKA"/>
    <property type="match status" value="1"/>
</dbReference>
<dbReference type="EC" id="2.7.13.3" evidence="2"/>
<dbReference type="Proteomes" id="UP000007013">
    <property type="component" value="Chromosome"/>
</dbReference>
<dbReference type="Gene3D" id="3.30.565.10">
    <property type="entry name" value="Histidine kinase-like ATPase, C-terminal domain"/>
    <property type="match status" value="1"/>
</dbReference>
<dbReference type="PRINTS" id="PR00344">
    <property type="entry name" value="BCTRLSENSOR"/>
</dbReference>
<dbReference type="PANTHER" id="PTHR43711">
    <property type="entry name" value="TWO-COMPONENT HISTIDINE KINASE"/>
    <property type="match status" value="1"/>
</dbReference>
<evidence type="ECO:0000256" key="3">
    <source>
        <dbReference type="ARBA" id="ARBA00022553"/>
    </source>
</evidence>
<dbReference type="InterPro" id="IPR036890">
    <property type="entry name" value="HATPase_C_sf"/>
</dbReference>
<proteinExistence type="predicted"/>
<dbReference type="InterPro" id="IPR004358">
    <property type="entry name" value="Sig_transdc_His_kin-like_C"/>
</dbReference>
<feature type="domain" description="Histidine kinase" evidence="7">
    <location>
        <begin position="31"/>
        <end position="245"/>
    </location>
</feature>
<evidence type="ECO:0000256" key="6">
    <source>
        <dbReference type="ARBA" id="ARBA00023012"/>
    </source>
</evidence>
<keyword evidence="9" id="KW-1185">Reference proteome</keyword>
<dbReference type="Gene3D" id="1.10.287.130">
    <property type="match status" value="1"/>
</dbReference>
<dbReference type="SMART" id="SM00387">
    <property type="entry name" value="HATPase_c"/>
    <property type="match status" value="1"/>
</dbReference>
<evidence type="ECO:0000256" key="5">
    <source>
        <dbReference type="ARBA" id="ARBA00022777"/>
    </source>
</evidence>
<dbReference type="eggNOG" id="COG4191">
    <property type="taxonomic scope" value="Bacteria"/>
</dbReference>